<keyword evidence="6" id="KW-0659">Purine metabolism</keyword>
<feature type="compositionally biased region" description="Basic and acidic residues" evidence="8">
    <location>
        <begin position="1"/>
        <end position="10"/>
    </location>
</feature>
<feature type="domain" description="Transthyretin/hydroxyisourate hydrolase" evidence="9">
    <location>
        <begin position="119"/>
        <end position="229"/>
    </location>
</feature>
<organism evidence="10 11">
    <name type="scientific">Streptomyces macrosporus</name>
    <dbReference type="NCBI Taxonomy" id="44032"/>
    <lineage>
        <taxon>Bacteria</taxon>
        <taxon>Bacillati</taxon>
        <taxon>Actinomycetota</taxon>
        <taxon>Actinomycetes</taxon>
        <taxon>Kitasatosporales</taxon>
        <taxon>Streptomycetaceae</taxon>
        <taxon>Streptomyces</taxon>
    </lineage>
</organism>
<evidence type="ECO:0000256" key="8">
    <source>
        <dbReference type="SAM" id="MobiDB-lite"/>
    </source>
</evidence>
<evidence type="ECO:0000259" key="9">
    <source>
        <dbReference type="Pfam" id="PF00576"/>
    </source>
</evidence>
<evidence type="ECO:0000256" key="6">
    <source>
        <dbReference type="ARBA" id="ARBA00022631"/>
    </source>
</evidence>
<accession>A0ABP5XDF2</accession>
<proteinExistence type="inferred from homology"/>
<evidence type="ECO:0000256" key="4">
    <source>
        <dbReference type="ARBA" id="ARBA00011881"/>
    </source>
</evidence>
<protein>
    <recommendedName>
        <fullName evidence="5">hydroxyisourate hydrolase</fullName>
        <ecNumber evidence="5">3.5.2.17</ecNumber>
    </recommendedName>
</protein>
<dbReference type="Gene3D" id="2.60.40.180">
    <property type="entry name" value="Transthyretin/hydroxyisourate hydrolase domain"/>
    <property type="match status" value="1"/>
</dbReference>
<dbReference type="InterPro" id="IPR036817">
    <property type="entry name" value="Transthyretin/HIU_hydrolase_sf"/>
</dbReference>
<dbReference type="InterPro" id="IPR023418">
    <property type="entry name" value="Thyroxine_BS"/>
</dbReference>
<dbReference type="EMBL" id="BAAASZ010000026">
    <property type="protein sequence ID" value="GAA2450202.1"/>
    <property type="molecule type" value="Genomic_DNA"/>
</dbReference>
<dbReference type="NCBIfam" id="TIGR02962">
    <property type="entry name" value="hdxy_isourate"/>
    <property type="match status" value="1"/>
</dbReference>
<keyword evidence="11" id="KW-1185">Reference proteome</keyword>
<dbReference type="PRINTS" id="PR00189">
    <property type="entry name" value="TRNSTHYRETIN"/>
</dbReference>
<dbReference type="Pfam" id="PF00576">
    <property type="entry name" value="Transthyretin"/>
    <property type="match status" value="1"/>
</dbReference>
<evidence type="ECO:0000313" key="10">
    <source>
        <dbReference type="EMBL" id="GAA2450202.1"/>
    </source>
</evidence>
<comment type="catalytic activity">
    <reaction evidence="1">
        <text>5-hydroxyisourate + H2O = 5-hydroxy-2-oxo-4-ureido-2,5-dihydro-1H-imidazole-5-carboxylate + H(+)</text>
        <dbReference type="Rhea" id="RHEA:23736"/>
        <dbReference type="ChEBI" id="CHEBI:15377"/>
        <dbReference type="ChEBI" id="CHEBI:15378"/>
        <dbReference type="ChEBI" id="CHEBI:18072"/>
        <dbReference type="ChEBI" id="CHEBI:58639"/>
        <dbReference type="EC" id="3.5.2.17"/>
    </reaction>
</comment>
<comment type="function">
    <text evidence="2">Catalyzes the hydrolysis of 5-hydroxyisourate (HIU) to 2-oxo-4-hydroxy-4-carboxy-5-ureidoimidazoline (OHCU).</text>
</comment>
<gene>
    <name evidence="10" type="ORF">GCM10010405_37250</name>
</gene>
<sequence length="230" mass="24885">MLPREGREVFDTSLTPRGGGSQRSGVTLPTPPGPARLDAGDERTAASGRDHRERHGHLFPNRATGRTGEGTLAALGERLGDDPDPDPRTRDRPRRTGQDQPHPVDPPRRRRPVMPRATVSTHVLDTAVGRPARGIAVRLSVRTDAGGPWHEHGAAATDADGRCRDLPELPEDAAHARLAFDVGPYLADRSDVPGGAFFPEVTTVFAVRPDEHHHVPLLLSPFGYSVYRGS</sequence>
<keyword evidence="7" id="KW-0378">Hydrolase</keyword>
<feature type="compositionally biased region" description="Basic and acidic residues" evidence="8">
    <location>
        <begin position="78"/>
        <end position="97"/>
    </location>
</feature>
<dbReference type="InterPro" id="IPR023416">
    <property type="entry name" value="Transthyretin/HIU_hydrolase_d"/>
</dbReference>
<dbReference type="InterPro" id="IPR014306">
    <property type="entry name" value="Hydroxyisourate_hydrolase"/>
</dbReference>
<dbReference type="PANTHER" id="PTHR10395">
    <property type="entry name" value="URICASE AND TRANSTHYRETIN-RELATED"/>
    <property type="match status" value="1"/>
</dbReference>
<feature type="compositionally biased region" description="Basic and acidic residues" evidence="8">
    <location>
        <begin position="38"/>
        <end position="53"/>
    </location>
</feature>
<comment type="caution">
    <text evidence="10">The sequence shown here is derived from an EMBL/GenBank/DDBJ whole genome shotgun (WGS) entry which is preliminary data.</text>
</comment>
<evidence type="ECO:0000256" key="5">
    <source>
        <dbReference type="ARBA" id="ARBA00012609"/>
    </source>
</evidence>
<feature type="region of interest" description="Disordered" evidence="8">
    <location>
        <begin position="1"/>
        <end position="117"/>
    </location>
</feature>
<evidence type="ECO:0000256" key="1">
    <source>
        <dbReference type="ARBA" id="ARBA00001043"/>
    </source>
</evidence>
<dbReference type="PANTHER" id="PTHR10395:SF7">
    <property type="entry name" value="5-HYDROXYISOURATE HYDROLASE"/>
    <property type="match status" value="1"/>
</dbReference>
<evidence type="ECO:0000256" key="2">
    <source>
        <dbReference type="ARBA" id="ARBA00002704"/>
    </source>
</evidence>
<evidence type="ECO:0000256" key="3">
    <source>
        <dbReference type="ARBA" id="ARBA00009850"/>
    </source>
</evidence>
<dbReference type="InterPro" id="IPR000895">
    <property type="entry name" value="Transthyretin/HIU_hydrolase"/>
</dbReference>
<dbReference type="EC" id="3.5.2.17" evidence="5"/>
<dbReference type="PROSITE" id="PS00768">
    <property type="entry name" value="TRANSTHYRETIN_1"/>
    <property type="match status" value="1"/>
</dbReference>
<name>A0ABP5XDF2_9ACTN</name>
<dbReference type="Proteomes" id="UP001501638">
    <property type="component" value="Unassembled WGS sequence"/>
</dbReference>
<evidence type="ECO:0000313" key="11">
    <source>
        <dbReference type="Proteomes" id="UP001501638"/>
    </source>
</evidence>
<reference evidence="11" key="1">
    <citation type="journal article" date="2019" name="Int. J. Syst. Evol. Microbiol.">
        <title>The Global Catalogue of Microorganisms (GCM) 10K type strain sequencing project: providing services to taxonomists for standard genome sequencing and annotation.</title>
        <authorList>
            <consortium name="The Broad Institute Genomics Platform"/>
            <consortium name="The Broad Institute Genome Sequencing Center for Infectious Disease"/>
            <person name="Wu L."/>
            <person name="Ma J."/>
        </authorList>
    </citation>
    <scope>NUCLEOTIDE SEQUENCE [LARGE SCALE GENOMIC DNA]</scope>
    <source>
        <strain evidence="11">JCM 6305</strain>
    </source>
</reference>
<dbReference type="SUPFAM" id="SSF49472">
    <property type="entry name" value="Transthyretin (synonym: prealbumin)"/>
    <property type="match status" value="1"/>
</dbReference>
<comment type="subunit">
    <text evidence="4">Homotetramer.</text>
</comment>
<evidence type="ECO:0000256" key="7">
    <source>
        <dbReference type="ARBA" id="ARBA00022801"/>
    </source>
</evidence>
<comment type="similarity">
    <text evidence="3">Belongs to the transthyretin family. 5-hydroxyisourate hydrolase subfamily.</text>
</comment>